<reference evidence="1 2" key="1">
    <citation type="submission" date="2022-06" db="EMBL/GenBank/DDBJ databases">
        <title>Dynamics of rice microbiomes reveals core vertical transmitted seed endophytes.</title>
        <authorList>
            <person name="Liao K."/>
            <person name="Zhang X."/>
        </authorList>
    </citation>
    <scope>NUCLEOTIDE SEQUENCE [LARGE SCALE GENOMIC DNA]</scope>
    <source>
        <strain evidence="1 2">YT10-10-1</strain>
    </source>
</reference>
<evidence type="ECO:0000313" key="2">
    <source>
        <dbReference type="Proteomes" id="UP001320843"/>
    </source>
</evidence>
<dbReference type="RefSeq" id="WP_267082238.1">
    <property type="nucleotide sequence ID" value="NZ_CP099530.1"/>
</dbReference>
<gene>
    <name evidence="1" type="ORF">NB700_001334</name>
</gene>
<organism evidence="1 2">
    <name type="scientific">Xanthomonas sacchari</name>
    <dbReference type="NCBI Taxonomy" id="56458"/>
    <lineage>
        <taxon>Bacteria</taxon>
        <taxon>Pseudomonadati</taxon>
        <taxon>Pseudomonadota</taxon>
        <taxon>Gammaproteobacteria</taxon>
        <taxon>Lysobacterales</taxon>
        <taxon>Lysobacteraceae</taxon>
        <taxon>Xanthomonas</taxon>
    </lineage>
</organism>
<comment type="caution">
    <text evidence="1">The sequence shown here is derived from an EMBL/GenBank/DDBJ whole genome shotgun (WGS) entry which is preliminary data.</text>
</comment>
<protein>
    <submittedName>
        <fullName evidence="1">Uncharacterized protein</fullName>
    </submittedName>
</protein>
<evidence type="ECO:0000313" key="1">
    <source>
        <dbReference type="EMBL" id="MCW0398778.1"/>
    </source>
</evidence>
<dbReference type="Proteomes" id="UP001320843">
    <property type="component" value="Unassembled WGS sequence"/>
</dbReference>
<sequence>MIVTLAHLRTVPNSGKQPGYCSSGSRQWFAAHGLDWDQFRHNGIDAEVLLATGDALAVAVVRHAESVEAACGQ</sequence>
<proteinExistence type="predicted"/>
<name>A0ABT3DTE8_9XANT</name>
<dbReference type="EMBL" id="JANFWR010000007">
    <property type="protein sequence ID" value="MCW0398778.1"/>
    <property type="molecule type" value="Genomic_DNA"/>
</dbReference>
<accession>A0ABT3DTE8</accession>
<keyword evidence="2" id="KW-1185">Reference proteome</keyword>